<organism evidence="1 2">
    <name type="scientific">Caerostris extrusa</name>
    <name type="common">Bark spider</name>
    <name type="synonym">Caerostris bankana</name>
    <dbReference type="NCBI Taxonomy" id="172846"/>
    <lineage>
        <taxon>Eukaryota</taxon>
        <taxon>Metazoa</taxon>
        <taxon>Ecdysozoa</taxon>
        <taxon>Arthropoda</taxon>
        <taxon>Chelicerata</taxon>
        <taxon>Arachnida</taxon>
        <taxon>Araneae</taxon>
        <taxon>Araneomorphae</taxon>
        <taxon>Entelegynae</taxon>
        <taxon>Araneoidea</taxon>
        <taxon>Araneidae</taxon>
        <taxon>Caerostris</taxon>
    </lineage>
</organism>
<keyword evidence="2" id="KW-1185">Reference proteome</keyword>
<sequence length="112" mass="12724">MAFVAFQASRGRLGMELRGGVILSSAKVRCRRELKTVREHSVLFLLFGKWNLPMFFAEDVKKQSTDVGILSDGAFFYSLQLDVDLSSDQYPKDPSGRREEKKGPDYSCVSFY</sequence>
<gene>
    <name evidence="1" type="ORF">CEXT_292511</name>
</gene>
<proteinExistence type="predicted"/>
<evidence type="ECO:0000313" key="2">
    <source>
        <dbReference type="Proteomes" id="UP001054945"/>
    </source>
</evidence>
<reference evidence="1 2" key="1">
    <citation type="submission" date="2021-06" db="EMBL/GenBank/DDBJ databases">
        <title>Caerostris extrusa draft genome.</title>
        <authorList>
            <person name="Kono N."/>
            <person name="Arakawa K."/>
        </authorList>
    </citation>
    <scope>NUCLEOTIDE SEQUENCE [LARGE SCALE GENOMIC DNA]</scope>
</reference>
<dbReference type="Proteomes" id="UP001054945">
    <property type="component" value="Unassembled WGS sequence"/>
</dbReference>
<dbReference type="EMBL" id="BPLR01015779">
    <property type="protein sequence ID" value="GIY78658.1"/>
    <property type="molecule type" value="Genomic_DNA"/>
</dbReference>
<name>A0AAV4W8U2_CAEEX</name>
<evidence type="ECO:0000313" key="1">
    <source>
        <dbReference type="EMBL" id="GIY78658.1"/>
    </source>
</evidence>
<comment type="caution">
    <text evidence="1">The sequence shown here is derived from an EMBL/GenBank/DDBJ whole genome shotgun (WGS) entry which is preliminary data.</text>
</comment>
<accession>A0AAV4W8U2</accession>
<dbReference type="AlphaFoldDB" id="A0AAV4W8U2"/>
<protein>
    <submittedName>
        <fullName evidence="1">Uncharacterized protein</fullName>
    </submittedName>
</protein>